<evidence type="ECO:0000313" key="1">
    <source>
        <dbReference type="EMBL" id="KQJ81401.1"/>
    </source>
</evidence>
<keyword evidence="3" id="KW-1185">Reference proteome</keyword>
<dbReference type="EnsemblPlants" id="KQJ81401">
    <property type="protein sequence ID" value="KQJ81401"/>
    <property type="gene ID" value="BRADI_5g00489v3"/>
</dbReference>
<dbReference type="AlphaFoldDB" id="A0A0Q3NY55"/>
<reference evidence="2" key="3">
    <citation type="submission" date="2018-08" db="UniProtKB">
        <authorList>
            <consortium name="EnsemblPlants"/>
        </authorList>
    </citation>
    <scope>IDENTIFICATION</scope>
    <source>
        <strain evidence="2">cv. Bd21</strain>
    </source>
</reference>
<organism evidence="1">
    <name type="scientific">Brachypodium distachyon</name>
    <name type="common">Purple false brome</name>
    <name type="synonym">Trachynia distachya</name>
    <dbReference type="NCBI Taxonomy" id="15368"/>
    <lineage>
        <taxon>Eukaryota</taxon>
        <taxon>Viridiplantae</taxon>
        <taxon>Streptophyta</taxon>
        <taxon>Embryophyta</taxon>
        <taxon>Tracheophyta</taxon>
        <taxon>Spermatophyta</taxon>
        <taxon>Magnoliopsida</taxon>
        <taxon>Liliopsida</taxon>
        <taxon>Poales</taxon>
        <taxon>Poaceae</taxon>
        <taxon>BOP clade</taxon>
        <taxon>Pooideae</taxon>
        <taxon>Stipodae</taxon>
        <taxon>Brachypodieae</taxon>
        <taxon>Brachypodium</taxon>
    </lineage>
</organism>
<dbReference type="PROSITE" id="PS51257">
    <property type="entry name" value="PROKAR_LIPOPROTEIN"/>
    <property type="match status" value="1"/>
</dbReference>
<reference evidence="1 2" key="1">
    <citation type="journal article" date="2010" name="Nature">
        <title>Genome sequencing and analysis of the model grass Brachypodium distachyon.</title>
        <authorList>
            <consortium name="International Brachypodium Initiative"/>
        </authorList>
    </citation>
    <scope>NUCLEOTIDE SEQUENCE [LARGE SCALE GENOMIC DNA]</scope>
    <source>
        <strain evidence="1 2">Bd21</strain>
    </source>
</reference>
<gene>
    <name evidence="1" type="ORF">BRADI_5g00489v3</name>
</gene>
<dbReference type="Gramene" id="KQJ81401">
    <property type="protein sequence ID" value="KQJ81401"/>
    <property type="gene ID" value="BRADI_5g00489v3"/>
</dbReference>
<sequence length="94" mass="10992">MARPQQATGRTPFPCVPNFALGCVDRGQQLIHRCCGRRWVISCFLLVYYVRDVVKQEASIMLNTQEGWMGGDRRKHEQMYVWLLACCCLFHFFC</sequence>
<dbReference type="InParanoid" id="A0A0Q3NY55"/>
<proteinExistence type="predicted"/>
<evidence type="ECO:0000313" key="2">
    <source>
        <dbReference type="EnsemblPlants" id="KQJ81401"/>
    </source>
</evidence>
<evidence type="ECO:0000313" key="3">
    <source>
        <dbReference type="Proteomes" id="UP000008810"/>
    </source>
</evidence>
<dbReference type="EMBL" id="CM000884">
    <property type="protein sequence ID" value="KQJ81401.1"/>
    <property type="molecule type" value="Genomic_DNA"/>
</dbReference>
<protein>
    <submittedName>
        <fullName evidence="1 2">Uncharacterized protein</fullName>
    </submittedName>
</protein>
<accession>A0A0Q3NY55</accession>
<name>A0A0Q3NY55_BRADI</name>
<reference evidence="1" key="2">
    <citation type="submission" date="2017-06" db="EMBL/GenBank/DDBJ databases">
        <title>WGS assembly of Brachypodium distachyon.</title>
        <authorList>
            <consortium name="The International Brachypodium Initiative"/>
            <person name="Lucas S."/>
            <person name="Harmon-Smith M."/>
            <person name="Lail K."/>
            <person name="Tice H."/>
            <person name="Grimwood J."/>
            <person name="Bruce D."/>
            <person name="Barry K."/>
            <person name="Shu S."/>
            <person name="Lindquist E."/>
            <person name="Wang M."/>
            <person name="Pitluck S."/>
            <person name="Vogel J.P."/>
            <person name="Garvin D.F."/>
            <person name="Mockler T.C."/>
            <person name="Schmutz J."/>
            <person name="Rokhsar D."/>
            <person name="Bevan M.W."/>
        </authorList>
    </citation>
    <scope>NUCLEOTIDE SEQUENCE</scope>
    <source>
        <strain evidence="1">Bd21</strain>
    </source>
</reference>
<dbReference type="Proteomes" id="UP000008810">
    <property type="component" value="Chromosome 5"/>
</dbReference>